<organism evidence="2 3">
    <name type="scientific">Azonexus hydrophilus</name>
    <dbReference type="NCBI Taxonomy" id="418702"/>
    <lineage>
        <taxon>Bacteria</taxon>
        <taxon>Pseudomonadati</taxon>
        <taxon>Pseudomonadota</taxon>
        <taxon>Betaproteobacteria</taxon>
        <taxon>Rhodocyclales</taxon>
        <taxon>Azonexaceae</taxon>
        <taxon>Azonexus</taxon>
    </lineage>
</organism>
<name>A0A1R1I8U8_9RHOO</name>
<dbReference type="EMBL" id="MTHD01000002">
    <property type="protein sequence ID" value="OMG55203.1"/>
    <property type="molecule type" value="Genomic_DNA"/>
</dbReference>
<sequence length="511" mass="56875">MPPDGRIWRIDWFGECAYPGSIRRFAQPSIKVAISPLKSSEGSLDRLLLPDCTGLEEQREFWAPIAALPMLAIGDLWQNGLLLTSPGYQTEAFKALTVTPDSAAIVKAGLPLEEHYLLPWSHHPWHRGHTNSYCVAVALDKPRRLLIPCVELIRFYFGSSSVFLQRLFTGPLEPEKFWTQQKFNTSTRHLHLALAKGLSGFSAPDIGRIAQSKTALRSATGIYTSCLKAIAENRPIYPYTSFPFQGTTDLVASGRWLPFGEQENATFLVYRLRSCSHPFPFRSLSYEAGDRKAGTAPAEKSATDSRPVVSASSKQRKTAVAETDPGVDAARRTKSISTKHRFPDLVRKSIWRKKEEEMPSVEVFRRKATGTLQQVGLGESNHHADTPSLDVLQQDDIDLATQLPLLPKFVQQGIRMLNNAGPKEIVRRVVPPAGSNHPVFCLPVVVDDDGVINEDHLFTEENGHTRQRRGCFVELNLELSYVGYLAILEGHEPTEPASVRYAAKLEIASLL</sequence>
<protein>
    <submittedName>
        <fullName evidence="2">Uncharacterized protein</fullName>
    </submittedName>
</protein>
<evidence type="ECO:0000313" key="3">
    <source>
        <dbReference type="Proteomes" id="UP000187526"/>
    </source>
</evidence>
<dbReference type="Proteomes" id="UP000187526">
    <property type="component" value="Unassembled WGS sequence"/>
</dbReference>
<gene>
    <name evidence="2" type="ORF">BJN45_08675</name>
</gene>
<evidence type="ECO:0000256" key="1">
    <source>
        <dbReference type="SAM" id="MobiDB-lite"/>
    </source>
</evidence>
<accession>A0A1R1I8U8</accession>
<comment type="caution">
    <text evidence="2">The sequence shown here is derived from an EMBL/GenBank/DDBJ whole genome shotgun (WGS) entry which is preliminary data.</text>
</comment>
<evidence type="ECO:0000313" key="2">
    <source>
        <dbReference type="EMBL" id="OMG55203.1"/>
    </source>
</evidence>
<proteinExistence type="predicted"/>
<reference evidence="2 3" key="1">
    <citation type="submission" date="2016-10" db="EMBL/GenBank/DDBJ databases">
        <title>Alkaliphiles isolated from bioreactors.</title>
        <authorList>
            <person name="Salah Z."/>
            <person name="Rout S.P."/>
            <person name="Humphreys P.N."/>
        </authorList>
    </citation>
    <scope>NUCLEOTIDE SEQUENCE [LARGE SCALE GENOMIC DNA]</scope>
    <source>
        <strain evidence="2 3">ZS02</strain>
    </source>
</reference>
<dbReference type="AlphaFoldDB" id="A0A1R1I8U8"/>
<keyword evidence="3" id="KW-1185">Reference proteome</keyword>
<feature type="region of interest" description="Disordered" evidence="1">
    <location>
        <begin position="290"/>
        <end position="329"/>
    </location>
</feature>
<dbReference type="STRING" id="418702.BJN45_08675"/>